<reference evidence="4 5" key="1">
    <citation type="journal article" date="2015" name="Nature">
        <title>rRNA introns, odd ribosomes, and small enigmatic genomes across a large radiation of phyla.</title>
        <authorList>
            <person name="Brown C.T."/>
            <person name="Hug L.A."/>
            <person name="Thomas B.C."/>
            <person name="Sharon I."/>
            <person name="Castelle C.J."/>
            <person name="Singh A."/>
            <person name="Wilkins M.J."/>
            <person name="Williams K.H."/>
            <person name="Banfield J.F."/>
        </authorList>
    </citation>
    <scope>NUCLEOTIDE SEQUENCE [LARGE SCALE GENOMIC DNA]</scope>
</reference>
<proteinExistence type="predicted"/>
<dbReference type="PANTHER" id="PTHR44591">
    <property type="entry name" value="STRESS RESPONSE REGULATOR PROTEIN 1"/>
    <property type="match status" value="1"/>
</dbReference>
<feature type="modified residue" description="4-aspartylphosphate" evidence="2">
    <location>
        <position position="52"/>
    </location>
</feature>
<dbReference type="GO" id="GO:0000160">
    <property type="term" value="P:phosphorelay signal transduction system"/>
    <property type="evidence" value="ECO:0007669"/>
    <property type="project" value="InterPro"/>
</dbReference>
<evidence type="ECO:0000313" key="4">
    <source>
        <dbReference type="EMBL" id="KKQ90583.1"/>
    </source>
</evidence>
<name>A0A0G0LFF5_9BACT</name>
<feature type="domain" description="Response regulatory" evidence="3">
    <location>
        <begin position="3"/>
        <end position="120"/>
    </location>
</feature>
<sequence length="124" mass="13818">MPKILIIEDDEILSKMYAKKFTSDGYQVVVAYSGGEGILTAKKEKPNCILLDIMMPVVDGFQVIRELKKDPDVKNIPIIILTNLGTSEIFIGEAKRLGVKDYLIKYKTSAKDVVTAVKKALNEK</sequence>
<dbReference type="InterPro" id="IPR001789">
    <property type="entry name" value="Sig_transdc_resp-reg_receiver"/>
</dbReference>
<dbReference type="SUPFAM" id="SSF52172">
    <property type="entry name" value="CheY-like"/>
    <property type="match status" value="1"/>
</dbReference>
<evidence type="ECO:0000256" key="2">
    <source>
        <dbReference type="PROSITE-ProRule" id="PRU00169"/>
    </source>
</evidence>
<gene>
    <name evidence="4" type="ORF">UT15_C0009G0014</name>
</gene>
<dbReference type="CDD" id="cd17574">
    <property type="entry name" value="REC_OmpR"/>
    <property type="match status" value="1"/>
</dbReference>
<dbReference type="AlphaFoldDB" id="A0A0G0LFF5"/>
<dbReference type="InterPro" id="IPR050595">
    <property type="entry name" value="Bact_response_regulator"/>
</dbReference>
<dbReference type="Gene3D" id="3.40.50.2300">
    <property type="match status" value="1"/>
</dbReference>
<dbReference type="STRING" id="1618332.UT15_C0009G0014"/>
<evidence type="ECO:0000313" key="5">
    <source>
        <dbReference type="Proteomes" id="UP000033862"/>
    </source>
</evidence>
<dbReference type="InterPro" id="IPR011006">
    <property type="entry name" value="CheY-like_superfamily"/>
</dbReference>
<dbReference type="EMBL" id="LBVS01000009">
    <property type="protein sequence ID" value="KKQ90583.1"/>
    <property type="molecule type" value="Genomic_DNA"/>
</dbReference>
<organism evidence="4 5">
    <name type="scientific">Berkelbacteria bacterium GW2011_GWA1_39_10</name>
    <dbReference type="NCBI Taxonomy" id="1618332"/>
    <lineage>
        <taxon>Bacteria</taxon>
        <taxon>Candidatus Berkelbacteria</taxon>
    </lineage>
</organism>
<evidence type="ECO:0000256" key="1">
    <source>
        <dbReference type="ARBA" id="ARBA00022553"/>
    </source>
</evidence>
<protein>
    <submittedName>
        <fullName evidence="4">Response regulator</fullName>
    </submittedName>
</protein>
<evidence type="ECO:0000259" key="3">
    <source>
        <dbReference type="PROSITE" id="PS50110"/>
    </source>
</evidence>
<dbReference type="Proteomes" id="UP000033862">
    <property type="component" value="Unassembled WGS sequence"/>
</dbReference>
<dbReference type="PROSITE" id="PS50110">
    <property type="entry name" value="RESPONSE_REGULATORY"/>
    <property type="match status" value="1"/>
</dbReference>
<keyword evidence="1 2" id="KW-0597">Phosphoprotein</keyword>
<dbReference type="SMART" id="SM00448">
    <property type="entry name" value="REC"/>
    <property type="match status" value="1"/>
</dbReference>
<comment type="caution">
    <text evidence="4">The sequence shown here is derived from an EMBL/GenBank/DDBJ whole genome shotgun (WGS) entry which is preliminary data.</text>
</comment>
<accession>A0A0G0LFF5</accession>
<dbReference type="Pfam" id="PF00072">
    <property type="entry name" value="Response_reg"/>
    <property type="match status" value="1"/>
</dbReference>
<dbReference type="PANTHER" id="PTHR44591:SF23">
    <property type="entry name" value="CHEY SUBFAMILY"/>
    <property type="match status" value="1"/>
</dbReference>